<dbReference type="GO" id="GO:0006310">
    <property type="term" value="P:DNA recombination"/>
    <property type="evidence" value="ECO:0007669"/>
    <property type="project" value="UniProtKB-KW"/>
</dbReference>
<dbReference type="PANTHER" id="PTHR30349:SF41">
    <property type="entry name" value="INTEGRASE_RECOMBINASE PROTEIN MJ0367-RELATED"/>
    <property type="match status" value="1"/>
</dbReference>
<reference evidence="8 9" key="1">
    <citation type="submission" date="2020-04" db="EMBL/GenBank/DDBJ databases">
        <title>Draft genome of Methanobacterium subterraneum isolated from animal feces.</title>
        <authorList>
            <person name="Ouboter H.T."/>
            <person name="Berger S."/>
            <person name="Gungor E."/>
            <person name="Jetten M.S.M."/>
            <person name="Welte C.U."/>
        </authorList>
    </citation>
    <scope>NUCLEOTIDE SEQUENCE [LARGE SCALE GENOMIC DNA]</scope>
    <source>
        <strain evidence="8">HO_2020</strain>
    </source>
</reference>
<evidence type="ECO:0000313" key="8">
    <source>
        <dbReference type="EMBL" id="NMO09508.1"/>
    </source>
</evidence>
<dbReference type="GO" id="GO:0003677">
    <property type="term" value="F:DNA binding"/>
    <property type="evidence" value="ECO:0007669"/>
    <property type="project" value="UniProtKB-UniRule"/>
</dbReference>
<dbReference type="Proteomes" id="UP000591058">
    <property type="component" value="Unassembled WGS sequence"/>
</dbReference>
<dbReference type="EMBL" id="JABBYL010000022">
    <property type="protein sequence ID" value="NMO09508.1"/>
    <property type="molecule type" value="Genomic_DNA"/>
</dbReference>
<dbReference type="InterPro" id="IPR002104">
    <property type="entry name" value="Integrase_catalytic"/>
</dbReference>
<accession>A0A7K4DME2</accession>
<evidence type="ECO:0000259" key="6">
    <source>
        <dbReference type="PROSITE" id="PS51898"/>
    </source>
</evidence>
<evidence type="ECO:0000259" key="7">
    <source>
        <dbReference type="PROSITE" id="PS51900"/>
    </source>
</evidence>
<evidence type="ECO:0000256" key="2">
    <source>
        <dbReference type="ARBA" id="ARBA00023125"/>
    </source>
</evidence>
<comment type="caution">
    <text evidence="8">The sequence shown here is derived from an EMBL/GenBank/DDBJ whole genome shotgun (WGS) entry which is preliminary data.</text>
</comment>
<feature type="coiled-coil region" evidence="5">
    <location>
        <begin position="352"/>
        <end position="404"/>
    </location>
</feature>
<dbReference type="SUPFAM" id="SSF56349">
    <property type="entry name" value="DNA breaking-rejoining enzymes"/>
    <property type="match status" value="1"/>
</dbReference>
<proteinExistence type="predicted"/>
<dbReference type="InterPro" id="IPR013762">
    <property type="entry name" value="Integrase-like_cat_sf"/>
</dbReference>
<dbReference type="Gene3D" id="1.10.150.130">
    <property type="match status" value="1"/>
</dbReference>
<keyword evidence="3" id="KW-0233">DNA recombination</keyword>
<name>A0A7K4DME2_9EURY</name>
<keyword evidence="2 4" id="KW-0238">DNA-binding</keyword>
<dbReference type="GO" id="GO:0015074">
    <property type="term" value="P:DNA integration"/>
    <property type="evidence" value="ECO:0007669"/>
    <property type="project" value="UniProtKB-KW"/>
</dbReference>
<gene>
    <name evidence="8" type="ORF">HG719_06645</name>
</gene>
<feature type="domain" description="Tyr recombinase" evidence="6">
    <location>
        <begin position="121"/>
        <end position="331"/>
    </location>
</feature>
<dbReference type="PANTHER" id="PTHR30349">
    <property type="entry name" value="PHAGE INTEGRASE-RELATED"/>
    <property type="match status" value="1"/>
</dbReference>
<evidence type="ECO:0000256" key="1">
    <source>
        <dbReference type="ARBA" id="ARBA00022908"/>
    </source>
</evidence>
<dbReference type="PROSITE" id="PS51900">
    <property type="entry name" value="CB"/>
    <property type="match status" value="1"/>
</dbReference>
<keyword evidence="1" id="KW-0229">DNA integration</keyword>
<evidence type="ECO:0000256" key="3">
    <source>
        <dbReference type="ARBA" id="ARBA00023172"/>
    </source>
</evidence>
<sequence>MKFTEADISMDSMVKEFFLAKNIRESTKNHYLIRLRYYCDFIEKTPSQMIEEAEAEEEERLRMRKRKIRKYFLSWLDELQTKGYSRNTISSFFTSVKTFYRFFEIELPNVNIEIKKDNSKSFEKIPTKEDIKKALNHANIKYKAMILLMSSSGMGSSEIRNLTYGNFLESIKEYYKPTKNEQFDIAQITEVLQEKRTVIPTWKINRFKTGMPYVTFSTPESVEALLVYMNSRQNKNPFKSLNDWLFVSDGTQMSGHVLATYFRRINDKSGFEKLKHSVFFHTHALRKFFGTTLHKKGIQRLNYDFMMGHKIDQIAEAYIKPNVDSLKREYMICIEDLSIESVKFRRIESGEIKTIVNELNEKDRQIKEIREEQKLNDVKMEQTIEEERKRREKLEVMVTELLKKIDDQSK</sequence>
<protein>
    <submittedName>
        <fullName evidence="8">Tyrosine-type recombinase/integrase</fullName>
    </submittedName>
</protein>
<feature type="domain" description="Core-binding (CB)" evidence="7">
    <location>
        <begin position="8"/>
        <end position="104"/>
    </location>
</feature>
<evidence type="ECO:0000256" key="5">
    <source>
        <dbReference type="SAM" id="Coils"/>
    </source>
</evidence>
<dbReference type="InterPro" id="IPR011010">
    <property type="entry name" value="DNA_brk_join_enz"/>
</dbReference>
<evidence type="ECO:0000256" key="4">
    <source>
        <dbReference type="PROSITE-ProRule" id="PRU01248"/>
    </source>
</evidence>
<evidence type="ECO:0000313" key="9">
    <source>
        <dbReference type="Proteomes" id="UP000591058"/>
    </source>
</evidence>
<organism evidence="8 9">
    <name type="scientific">Methanobacterium subterraneum</name>
    <dbReference type="NCBI Taxonomy" id="59277"/>
    <lineage>
        <taxon>Archaea</taxon>
        <taxon>Methanobacteriati</taxon>
        <taxon>Methanobacteriota</taxon>
        <taxon>Methanomada group</taxon>
        <taxon>Methanobacteria</taxon>
        <taxon>Methanobacteriales</taxon>
        <taxon>Methanobacteriaceae</taxon>
        <taxon>Methanobacterium</taxon>
    </lineage>
</organism>
<dbReference type="Gene3D" id="1.10.443.10">
    <property type="entry name" value="Intergrase catalytic core"/>
    <property type="match status" value="1"/>
</dbReference>
<dbReference type="PROSITE" id="PS51898">
    <property type="entry name" value="TYR_RECOMBINASE"/>
    <property type="match status" value="1"/>
</dbReference>
<dbReference type="AlphaFoldDB" id="A0A7K4DME2"/>
<keyword evidence="5" id="KW-0175">Coiled coil</keyword>
<dbReference type="InterPro" id="IPR010998">
    <property type="entry name" value="Integrase_recombinase_N"/>
</dbReference>
<dbReference type="InterPro" id="IPR044068">
    <property type="entry name" value="CB"/>
</dbReference>
<dbReference type="Pfam" id="PF00589">
    <property type="entry name" value="Phage_integrase"/>
    <property type="match status" value="1"/>
</dbReference>
<dbReference type="InterPro" id="IPR050090">
    <property type="entry name" value="Tyrosine_recombinase_XerCD"/>
</dbReference>